<evidence type="ECO:0000256" key="1">
    <source>
        <dbReference type="ARBA" id="ARBA00004141"/>
    </source>
</evidence>
<protein>
    <submittedName>
        <fullName evidence="6">Putative proton-coupled folate transporter</fullName>
    </submittedName>
</protein>
<feature type="transmembrane region" description="Helical" evidence="5">
    <location>
        <begin position="477"/>
        <end position="496"/>
    </location>
</feature>
<gene>
    <name evidence="6" type="ORF">BSL78_08701</name>
</gene>
<organism evidence="6 7">
    <name type="scientific">Stichopus japonicus</name>
    <name type="common">Sea cucumber</name>
    <dbReference type="NCBI Taxonomy" id="307972"/>
    <lineage>
        <taxon>Eukaryota</taxon>
        <taxon>Metazoa</taxon>
        <taxon>Echinodermata</taxon>
        <taxon>Eleutherozoa</taxon>
        <taxon>Echinozoa</taxon>
        <taxon>Holothuroidea</taxon>
        <taxon>Aspidochirotacea</taxon>
        <taxon>Aspidochirotida</taxon>
        <taxon>Stichopodidae</taxon>
        <taxon>Apostichopus</taxon>
    </lineage>
</organism>
<comment type="subcellular location">
    <subcellularLocation>
        <location evidence="1">Membrane</location>
        <topology evidence="1">Multi-pass membrane protein</topology>
    </subcellularLocation>
</comment>
<keyword evidence="7" id="KW-1185">Reference proteome</keyword>
<dbReference type="Proteomes" id="UP000230750">
    <property type="component" value="Unassembled WGS sequence"/>
</dbReference>
<evidence type="ECO:0000256" key="2">
    <source>
        <dbReference type="ARBA" id="ARBA00022692"/>
    </source>
</evidence>
<dbReference type="OrthoDB" id="419734at2759"/>
<evidence type="ECO:0000256" key="3">
    <source>
        <dbReference type="ARBA" id="ARBA00022989"/>
    </source>
</evidence>
<reference evidence="6 7" key="1">
    <citation type="journal article" date="2017" name="PLoS Biol.">
        <title>The sea cucumber genome provides insights into morphological evolution and visceral regeneration.</title>
        <authorList>
            <person name="Zhang X."/>
            <person name="Sun L."/>
            <person name="Yuan J."/>
            <person name="Sun Y."/>
            <person name="Gao Y."/>
            <person name="Zhang L."/>
            <person name="Li S."/>
            <person name="Dai H."/>
            <person name="Hamel J.F."/>
            <person name="Liu C."/>
            <person name="Yu Y."/>
            <person name="Liu S."/>
            <person name="Lin W."/>
            <person name="Guo K."/>
            <person name="Jin S."/>
            <person name="Xu P."/>
            <person name="Storey K.B."/>
            <person name="Huan P."/>
            <person name="Zhang T."/>
            <person name="Zhou Y."/>
            <person name="Zhang J."/>
            <person name="Lin C."/>
            <person name="Li X."/>
            <person name="Xing L."/>
            <person name="Huo D."/>
            <person name="Sun M."/>
            <person name="Wang L."/>
            <person name="Mercier A."/>
            <person name="Li F."/>
            <person name="Yang H."/>
            <person name="Xiang J."/>
        </authorList>
    </citation>
    <scope>NUCLEOTIDE SEQUENCE [LARGE SCALE GENOMIC DNA]</scope>
    <source>
        <strain evidence="6">Shaxun</strain>
        <tissue evidence="6">Muscle</tissue>
    </source>
</reference>
<evidence type="ECO:0000256" key="5">
    <source>
        <dbReference type="SAM" id="Phobius"/>
    </source>
</evidence>
<proteinExistence type="predicted"/>
<evidence type="ECO:0000256" key="4">
    <source>
        <dbReference type="ARBA" id="ARBA00023136"/>
    </source>
</evidence>
<dbReference type="PANTHER" id="PTHR23507:SF1">
    <property type="entry name" value="FI18259P1-RELATED"/>
    <property type="match status" value="1"/>
</dbReference>
<dbReference type="PANTHER" id="PTHR23507">
    <property type="entry name" value="ZGC:174356"/>
    <property type="match status" value="1"/>
</dbReference>
<dbReference type="GO" id="GO:0022857">
    <property type="term" value="F:transmembrane transporter activity"/>
    <property type="evidence" value="ECO:0007669"/>
    <property type="project" value="InterPro"/>
</dbReference>
<sequence length="513" mass="55887">MPLGNLGKCRFRPSRGFVNPKIFLYASRQPMVALRLDSQQGHIPPPLGILGVTDRGRSAFNSSIMKNFLRRNVLPICLFSYIFGIVIQWPVTQNMILQRICVRDHDVSVCADINKHPEIQDKVQAEASQYMTMQSVSTDVPGAVMSLILGAASDRIGRKPVMLLPCVGLLLFAIVLLIQATSVGLWWGYLVLAGLFLGGSGGMMSFMTSISNYITDTTLEESRTERLSKTMSFMGLGAIAGMVMSGMVSDRTAFVVCIVCSIVSVSLIYCFVENVIVQKKEAKTDGSVIHEIVQNIRVGAQTLLSGSDAGKRRQLRMLIFAGMVSTGTFMAEGNIVMLYTQRSPFEWAPTTYGIFIALRQVGAVVGQVAGPILFYKLVGSRSLRNDYMLVQLTHIGCLLGATSIGMATSSTLVYFGILFIVLTGPGQPAMGSITSRLVDPSQKGTFTAFSSFLNSLSVPTSAFIFNNMYSWSVSRGIPSFVFFFYGVYSAVVVVLYGSVKPTSDEEASTKKKD</sequence>
<comment type="caution">
    <text evidence="6">The sequence shown here is derived from an EMBL/GenBank/DDBJ whole genome shotgun (WGS) entry which is preliminary data.</text>
</comment>
<keyword evidence="3 5" id="KW-1133">Transmembrane helix</keyword>
<accession>A0A2G8L2A6</accession>
<feature type="transmembrane region" description="Helical" evidence="5">
    <location>
        <begin position="352"/>
        <end position="375"/>
    </location>
</feature>
<feature type="transmembrane region" description="Helical" evidence="5">
    <location>
        <begin position="161"/>
        <end position="180"/>
    </location>
</feature>
<feature type="transmembrane region" description="Helical" evidence="5">
    <location>
        <begin position="73"/>
        <end position="91"/>
    </location>
</feature>
<dbReference type="EMBL" id="MRZV01000250">
    <property type="protein sequence ID" value="PIK54383.1"/>
    <property type="molecule type" value="Genomic_DNA"/>
</dbReference>
<dbReference type="GO" id="GO:0016020">
    <property type="term" value="C:membrane"/>
    <property type="evidence" value="ECO:0007669"/>
    <property type="project" value="UniProtKB-SubCell"/>
</dbReference>
<name>A0A2G8L2A6_STIJA</name>
<dbReference type="SUPFAM" id="SSF103473">
    <property type="entry name" value="MFS general substrate transporter"/>
    <property type="match status" value="1"/>
</dbReference>
<dbReference type="Gene3D" id="1.20.1250.20">
    <property type="entry name" value="MFS general substrate transporter like domains"/>
    <property type="match status" value="1"/>
</dbReference>
<feature type="transmembrane region" description="Helical" evidence="5">
    <location>
        <begin position="186"/>
        <end position="206"/>
    </location>
</feature>
<evidence type="ECO:0000313" key="7">
    <source>
        <dbReference type="Proteomes" id="UP000230750"/>
    </source>
</evidence>
<feature type="transmembrane region" description="Helical" evidence="5">
    <location>
        <begin position="317"/>
        <end position="340"/>
    </location>
</feature>
<feature type="transmembrane region" description="Helical" evidence="5">
    <location>
        <begin position="253"/>
        <end position="272"/>
    </location>
</feature>
<evidence type="ECO:0000313" key="6">
    <source>
        <dbReference type="EMBL" id="PIK54383.1"/>
    </source>
</evidence>
<dbReference type="InterPro" id="IPR036259">
    <property type="entry name" value="MFS_trans_sf"/>
</dbReference>
<dbReference type="Pfam" id="PF07690">
    <property type="entry name" value="MFS_1"/>
    <property type="match status" value="1"/>
</dbReference>
<dbReference type="AlphaFoldDB" id="A0A2G8L2A6"/>
<dbReference type="InterPro" id="IPR011701">
    <property type="entry name" value="MFS"/>
</dbReference>
<keyword evidence="4 5" id="KW-0472">Membrane</keyword>
<keyword evidence="2 5" id="KW-0812">Transmembrane</keyword>